<dbReference type="EMBL" id="PDNB01000100">
    <property type="protein sequence ID" value="PGH08657.1"/>
    <property type="molecule type" value="Genomic_DNA"/>
</dbReference>
<comment type="caution">
    <text evidence="2">The sequence shown here is derived from an EMBL/GenBank/DDBJ whole genome shotgun (WGS) entry which is preliminary data.</text>
</comment>
<dbReference type="OrthoDB" id="5352953at2759"/>
<name>A0A2B7XJ48_9EURO</name>
<protein>
    <submittedName>
        <fullName evidence="2">Uncharacterized protein</fullName>
    </submittedName>
</protein>
<evidence type="ECO:0000313" key="2">
    <source>
        <dbReference type="EMBL" id="PGH08657.1"/>
    </source>
</evidence>
<accession>A0A2B7XJ48</accession>
<organism evidence="2 3">
    <name type="scientific">Helicocarpus griseus UAMH5409</name>
    <dbReference type="NCBI Taxonomy" id="1447875"/>
    <lineage>
        <taxon>Eukaryota</taxon>
        <taxon>Fungi</taxon>
        <taxon>Dikarya</taxon>
        <taxon>Ascomycota</taxon>
        <taxon>Pezizomycotina</taxon>
        <taxon>Eurotiomycetes</taxon>
        <taxon>Eurotiomycetidae</taxon>
        <taxon>Onygenales</taxon>
        <taxon>Ajellomycetaceae</taxon>
        <taxon>Helicocarpus</taxon>
    </lineage>
</organism>
<proteinExistence type="predicted"/>
<evidence type="ECO:0000256" key="1">
    <source>
        <dbReference type="SAM" id="MobiDB-lite"/>
    </source>
</evidence>
<sequence length="270" mass="30357">MAVIARARQLVASIPCHGDRDKDFAPKVLQGMVNYLPSPGLDTVAAEIYACKDEWQLRDLGRHYIMTVFKPIGGKSPVPSPPPFADGQYDDDQGEMRDSQKPSSVPEGYSEYLPTKGWLTMHYYAHYQRGNTRRPHACPEHALCPVNVDIHLNLSETWTSLCRIFPCLERIHNRLESINEASNLFTASSEVHKLFGSFDFALEPVLWSHSDALSPVPLPDPELFRVHYVIAQILNATGLKKELDEASEYYELRGLASDGSRDLPFVIESS</sequence>
<evidence type="ECO:0000313" key="3">
    <source>
        <dbReference type="Proteomes" id="UP000223968"/>
    </source>
</evidence>
<feature type="region of interest" description="Disordered" evidence="1">
    <location>
        <begin position="76"/>
        <end position="107"/>
    </location>
</feature>
<reference evidence="2 3" key="1">
    <citation type="submission" date="2017-10" db="EMBL/GenBank/DDBJ databases">
        <title>Comparative genomics in systemic dimorphic fungi from Ajellomycetaceae.</title>
        <authorList>
            <person name="Munoz J.F."/>
            <person name="Mcewen J.G."/>
            <person name="Clay O.K."/>
            <person name="Cuomo C.A."/>
        </authorList>
    </citation>
    <scope>NUCLEOTIDE SEQUENCE [LARGE SCALE GENOMIC DNA]</scope>
    <source>
        <strain evidence="2 3">UAMH5409</strain>
    </source>
</reference>
<dbReference type="AlphaFoldDB" id="A0A2B7XJ48"/>
<keyword evidence="3" id="KW-1185">Reference proteome</keyword>
<gene>
    <name evidence="2" type="ORF">AJ79_05939</name>
</gene>
<dbReference type="Proteomes" id="UP000223968">
    <property type="component" value="Unassembled WGS sequence"/>
</dbReference>